<reference evidence="2 3" key="1">
    <citation type="submission" date="2019-03" db="EMBL/GenBank/DDBJ databases">
        <title>Deep-cultivation of Planctomycetes and their phenomic and genomic characterization uncovers novel biology.</title>
        <authorList>
            <person name="Wiegand S."/>
            <person name="Jogler M."/>
            <person name="Boedeker C."/>
            <person name="Pinto D."/>
            <person name="Vollmers J."/>
            <person name="Rivas-Marin E."/>
            <person name="Kohn T."/>
            <person name="Peeters S.H."/>
            <person name="Heuer A."/>
            <person name="Rast P."/>
            <person name="Oberbeckmann S."/>
            <person name="Bunk B."/>
            <person name="Jeske O."/>
            <person name="Meyerdierks A."/>
            <person name="Storesund J.E."/>
            <person name="Kallscheuer N."/>
            <person name="Luecker S."/>
            <person name="Lage O.M."/>
            <person name="Pohl T."/>
            <person name="Merkel B.J."/>
            <person name="Hornburger P."/>
            <person name="Mueller R.-W."/>
            <person name="Bruemmer F."/>
            <person name="Labrenz M."/>
            <person name="Spormann A.M."/>
            <person name="Op den Camp H."/>
            <person name="Overmann J."/>
            <person name="Amann R."/>
            <person name="Jetten M.S.M."/>
            <person name="Mascher T."/>
            <person name="Medema M.H."/>
            <person name="Devos D.P."/>
            <person name="Kaster A.-K."/>
            <person name="Ovreas L."/>
            <person name="Rohde M."/>
            <person name="Galperin M.Y."/>
            <person name="Jogler C."/>
        </authorList>
    </citation>
    <scope>NUCLEOTIDE SEQUENCE [LARGE SCALE GENOMIC DNA]</scope>
    <source>
        <strain evidence="2 3">V144</strain>
    </source>
</reference>
<accession>A0A517VRY3</accession>
<dbReference type="InterPro" id="IPR011464">
    <property type="entry name" value="DUF1570"/>
</dbReference>
<dbReference type="AlphaFoldDB" id="A0A517VRY3"/>
<dbReference type="RefSeq" id="WP_144982732.1">
    <property type="nucleotide sequence ID" value="NZ_CP037920.1"/>
</dbReference>
<sequence length="394" mass="45711">MLTCFRIIPLCFLGASLFFFSGVTALAKPPSLIEMKTKNDTFIGKSIAHNHDISWMVDQTGKLSEVALKDVTSFRRVSSEFQRLPLNKMKLRLQEEFGPFFEVISTRHYLICAPRGKAKAYGGIFEELYQSFSHYFALRGYQVKTPEFLMVTVIFPDQDQFFKYCKKDHVRTGQGLLGYYHPHTNRTALFDRRTASKSAGLQEHQDENESIYSRVSNNGKNITEALRDTIIHEATHQVAFNTGLHSRVGDNPRWVVEGLATTFESDELRSHTGGRAKSISRVNRDRLLWFTNYAQKRRKKDSLRSFIREDALFHSATFDAYAEAWALTFYLVETRPARYARYLKQISQRDPLKKYTPEAREKDFKNVFKTNLQALEVDYLKFMDQLAQDLIKQN</sequence>
<name>A0A517VRY3_9PLAN</name>
<dbReference type="Pfam" id="PF07607">
    <property type="entry name" value="DUF1570"/>
    <property type="match status" value="1"/>
</dbReference>
<proteinExistence type="predicted"/>
<protein>
    <recommendedName>
        <fullName evidence="1">DUF1570 domain-containing protein</fullName>
    </recommendedName>
</protein>
<feature type="domain" description="DUF1570" evidence="1">
    <location>
        <begin position="229"/>
        <end position="352"/>
    </location>
</feature>
<evidence type="ECO:0000259" key="1">
    <source>
        <dbReference type="Pfam" id="PF07607"/>
    </source>
</evidence>
<dbReference type="KEGG" id="gaw:V144x_12000"/>
<evidence type="ECO:0000313" key="2">
    <source>
        <dbReference type="EMBL" id="QDT95753.1"/>
    </source>
</evidence>
<evidence type="ECO:0000313" key="3">
    <source>
        <dbReference type="Proteomes" id="UP000318704"/>
    </source>
</evidence>
<dbReference type="Proteomes" id="UP000318704">
    <property type="component" value="Chromosome"/>
</dbReference>
<organism evidence="2 3">
    <name type="scientific">Gimesia aquarii</name>
    <dbReference type="NCBI Taxonomy" id="2527964"/>
    <lineage>
        <taxon>Bacteria</taxon>
        <taxon>Pseudomonadati</taxon>
        <taxon>Planctomycetota</taxon>
        <taxon>Planctomycetia</taxon>
        <taxon>Planctomycetales</taxon>
        <taxon>Planctomycetaceae</taxon>
        <taxon>Gimesia</taxon>
    </lineage>
</organism>
<dbReference type="EMBL" id="CP037920">
    <property type="protein sequence ID" value="QDT95753.1"/>
    <property type="molecule type" value="Genomic_DNA"/>
</dbReference>
<gene>
    <name evidence="2" type="ORF">V144x_12000</name>
</gene>